<sequence>MAGELKSLRVLQKHFGVDDDDAAMGHGKLGGAVRGHVQGHVVGAVPSSGAPWRRREGEGGRERGCGYWRGRERKDQI</sequence>
<proteinExistence type="predicted"/>
<dbReference type="EMBL" id="PQIB02000009">
    <property type="protein sequence ID" value="RLM98666.1"/>
    <property type="molecule type" value="Genomic_DNA"/>
</dbReference>
<feature type="region of interest" description="Disordered" evidence="1">
    <location>
        <begin position="42"/>
        <end position="77"/>
    </location>
</feature>
<evidence type="ECO:0000313" key="2">
    <source>
        <dbReference type="EMBL" id="RLM98666.1"/>
    </source>
</evidence>
<name>A0A3L6R747_PANMI</name>
<feature type="compositionally biased region" description="Basic and acidic residues" evidence="1">
    <location>
        <begin position="53"/>
        <end position="77"/>
    </location>
</feature>
<reference evidence="3" key="1">
    <citation type="journal article" date="2019" name="Nat. Commun.">
        <title>The genome of broomcorn millet.</title>
        <authorList>
            <person name="Zou C."/>
            <person name="Miki D."/>
            <person name="Li D."/>
            <person name="Tang Q."/>
            <person name="Xiao L."/>
            <person name="Rajput S."/>
            <person name="Deng P."/>
            <person name="Jia W."/>
            <person name="Huang R."/>
            <person name="Zhang M."/>
            <person name="Sun Y."/>
            <person name="Hu J."/>
            <person name="Fu X."/>
            <person name="Schnable P.S."/>
            <person name="Li F."/>
            <person name="Zhang H."/>
            <person name="Feng B."/>
            <person name="Zhu X."/>
            <person name="Liu R."/>
            <person name="Schnable J.C."/>
            <person name="Zhu J.-K."/>
            <person name="Zhang H."/>
        </authorList>
    </citation>
    <scope>NUCLEOTIDE SEQUENCE [LARGE SCALE GENOMIC DNA]</scope>
</reference>
<evidence type="ECO:0000313" key="3">
    <source>
        <dbReference type="Proteomes" id="UP000275267"/>
    </source>
</evidence>
<dbReference type="Proteomes" id="UP000275267">
    <property type="component" value="Unassembled WGS sequence"/>
</dbReference>
<accession>A0A3L6R747</accession>
<organism evidence="2 3">
    <name type="scientific">Panicum miliaceum</name>
    <name type="common">Proso millet</name>
    <name type="synonym">Broomcorn millet</name>
    <dbReference type="NCBI Taxonomy" id="4540"/>
    <lineage>
        <taxon>Eukaryota</taxon>
        <taxon>Viridiplantae</taxon>
        <taxon>Streptophyta</taxon>
        <taxon>Embryophyta</taxon>
        <taxon>Tracheophyta</taxon>
        <taxon>Spermatophyta</taxon>
        <taxon>Magnoliopsida</taxon>
        <taxon>Liliopsida</taxon>
        <taxon>Poales</taxon>
        <taxon>Poaceae</taxon>
        <taxon>PACMAD clade</taxon>
        <taxon>Panicoideae</taxon>
        <taxon>Panicodae</taxon>
        <taxon>Paniceae</taxon>
        <taxon>Panicinae</taxon>
        <taxon>Panicum</taxon>
        <taxon>Panicum sect. Panicum</taxon>
    </lineage>
</organism>
<evidence type="ECO:0000256" key="1">
    <source>
        <dbReference type="SAM" id="MobiDB-lite"/>
    </source>
</evidence>
<keyword evidence="3" id="KW-1185">Reference proteome</keyword>
<comment type="caution">
    <text evidence="2">The sequence shown here is derived from an EMBL/GenBank/DDBJ whole genome shotgun (WGS) entry which is preliminary data.</text>
</comment>
<dbReference type="AlphaFoldDB" id="A0A3L6R747"/>
<protein>
    <submittedName>
        <fullName evidence="2">Uncharacterized protein</fullName>
    </submittedName>
</protein>
<gene>
    <name evidence="2" type="ORF">C2845_PM06G25270</name>
</gene>
<dbReference type="OrthoDB" id="186625at2759"/>